<reference evidence="2 3" key="2">
    <citation type="journal article" date="2010" name="Nucleic Acids Res.">
        <title>BeetleBase in 2010: revisions to provide comprehensive genomic information for Tribolium castaneum.</title>
        <authorList>
            <person name="Kim H.S."/>
            <person name="Murphy T."/>
            <person name="Xia J."/>
            <person name="Caragea D."/>
            <person name="Park Y."/>
            <person name="Beeman R.W."/>
            <person name="Lorenzen M.D."/>
            <person name="Butcher S."/>
            <person name="Manak J.R."/>
            <person name="Brown S.J."/>
        </authorList>
    </citation>
    <scope>NUCLEOTIDE SEQUENCE [LARGE SCALE GENOMIC DNA]</scope>
    <source>
        <strain evidence="2 3">Georgia GA2</strain>
    </source>
</reference>
<proteinExistence type="predicted"/>
<evidence type="ECO:0000313" key="2">
    <source>
        <dbReference type="EMBL" id="KXZ75789.1"/>
    </source>
</evidence>
<gene>
    <name evidence="2" type="primary">AUGUSTUS-3.0.2_33908</name>
    <name evidence="2" type="ORF">TcasGA2_TC033908</name>
</gene>
<evidence type="ECO:0000256" key="1">
    <source>
        <dbReference type="SAM" id="MobiDB-lite"/>
    </source>
</evidence>
<keyword evidence="3" id="KW-1185">Reference proteome</keyword>
<accession>A0A139W936</accession>
<feature type="region of interest" description="Disordered" evidence="1">
    <location>
        <begin position="1"/>
        <end position="25"/>
    </location>
</feature>
<dbReference type="InParanoid" id="A0A139W936"/>
<organism evidence="2 3">
    <name type="scientific">Tribolium castaneum</name>
    <name type="common">Red flour beetle</name>
    <dbReference type="NCBI Taxonomy" id="7070"/>
    <lineage>
        <taxon>Eukaryota</taxon>
        <taxon>Metazoa</taxon>
        <taxon>Ecdysozoa</taxon>
        <taxon>Arthropoda</taxon>
        <taxon>Hexapoda</taxon>
        <taxon>Insecta</taxon>
        <taxon>Pterygota</taxon>
        <taxon>Neoptera</taxon>
        <taxon>Endopterygota</taxon>
        <taxon>Coleoptera</taxon>
        <taxon>Polyphaga</taxon>
        <taxon>Cucujiformia</taxon>
        <taxon>Tenebrionidae</taxon>
        <taxon>Tenebrionidae incertae sedis</taxon>
        <taxon>Tribolium</taxon>
    </lineage>
</organism>
<dbReference type="EMBL" id="KQ972737">
    <property type="protein sequence ID" value="KXZ75789.1"/>
    <property type="molecule type" value="Genomic_DNA"/>
</dbReference>
<sequence>MTGGNRPSSLKLDGCPKSFNSNRPKHRRNNCSVRLKLMKMDPIVLTFLYYLLWL</sequence>
<evidence type="ECO:0000313" key="3">
    <source>
        <dbReference type="Proteomes" id="UP000007266"/>
    </source>
</evidence>
<dbReference type="AlphaFoldDB" id="A0A139W936"/>
<reference evidence="2 3" key="1">
    <citation type="journal article" date="2008" name="Nature">
        <title>The genome of the model beetle and pest Tribolium castaneum.</title>
        <authorList>
            <consortium name="Tribolium Genome Sequencing Consortium"/>
            <person name="Richards S."/>
            <person name="Gibbs R.A."/>
            <person name="Weinstock G.M."/>
            <person name="Brown S.J."/>
            <person name="Denell R."/>
            <person name="Beeman R.W."/>
            <person name="Gibbs R."/>
            <person name="Beeman R.W."/>
            <person name="Brown S.J."/>
            <person name="Bucher G."/>
            <person name="Friedrich M."/>
            <person name="Grimmelikhuijzen C.J."/>
            <person name="Klingler M."/>
            <person name="Lorenzen M."/>
            <person name="Richards S."/>
            <person name="Roth S."/>
            <person name="Schroder R."/>
            <person name="Tautz D."/>
            <person name="Zdobnov E.M."/>
            <person name="Muzny D."/>
            <person name="Gibbs R.A."/>
            <person name="Weinstock G.M."/>
            <person name="Attaway T."/>
            <person name="Bell S."/>
            <person name="Buhay C.J."/>
            <person name="Chandrabose M.N."/>
            <person name="Chavez D."/>
            <person name="Clerk-Blankenburg K.P."/>
            <person name="Cree A."/>
            <person name="Dao M."/>
            <person name="Davis C."/>
            <person name="Chacko J."/>
            <person name="Dinh H."/>
            <person name="Dugan-Rocha S."/>
            <person name="Fowler G."/>
            <person name="Garner T.T."/>
            <person name="Garnes J."/>
            <person name="Gnirke A."/>
            <person name="Hawes A."/>
            <person name="Hernandez J."/>
            <person name="Hines S."/>
            <person name="Holder M."/>
            <person name="Hume J."/>
            <person name="Jhangiani S.N."/>
            <person name="Joshi V."/>
            <person name="Khan Z.M."/>
            <person name="Jackson L."/>
            <person name="Kovar C."/>
            <person name="Kowis A."/>
            <person name="Lee S."/>
            <person name="Lewis L.R."/>
            <person name="Margolis J."/>
            <person name="Morgan M."/>
            <person name="Nazareth L.V."/>
            <person name="Nguyen N."/>
            <person name="Okwuonu G."/>
            <person name="Parker D."/>
            <person name="Richards S."/>
            <person name="Ruiz S.J."/>
            <person name="Santibanez J."/>
            <person name="Savard J."/>
            <person name="Scherer S.E."/>
            <person name="Schneider B."/>
            <person name="Sodergren E."/>
            <person name="Tautz D."/>
            <person name="Vattahil S."/>
            <person name="Villasana D."/>
            <person name="White C.S."/>
            <person name="Wright R."/>
            <person name="Park Y."/>
            <person name="Beeman R.W."/>
            <person name="Lord J."/>
            <person name="Oppert B."/>
            <person name="Lorenzen M."/>
            <person name="Brown S."/>
            <person name="Wang L."/>
            <person name="Savard J."/>
            <person name="Tautz D."/>
            <person name="Richards S."/>
            <person name="Weinstock G."/>
            <person name="Gibbs R.A."/>
            <person name="Liu Y."/>
            <person name="Worley K."/>
            <person name="Weinstock G."/>
            <person name="Elsik C.G."/>
            <person name="Reese J.T."/>
            <person name="Elhaik E."/>
            <person name="Landan G."/>
            <person name="Graur D."/>
            <person name="Arensburger P."/>
            <person name="Atkinson P."/>
            <person name="Beeman R.W."/>
            <person name="Beidler J."/>
            <person name="Brown S.J."/>
            <person name="Demuth J.P."/>
            <person name="Drury D.W."/>
            <person name="Du Y.Z."/>
            <person name="Fujiwara H."/>
            <person name="Lorenzen M."/>
            <person name="Maselli V."/>
            <person name="Osanai M."/>
            <person name="Park Y."/>
            <person name="Robertson H.M."/>
            <person name="Tu Z."/>
            <person name="Wang J.J."/>
            <person name="Wang S."/>
            <person name="Richards S."/>
            <person name="Song H."/>
            <person name="Zhang L."/>
            <person name="Sodergren E."/>
            <person name="Werner D."/>
            <person name="Stanke M."/>
            <person name="Morgenstern B."/>
            <person name="Solovyev V."/>
            <person name="Kosarev P."/>
            <person name="Brown G."/>
            <person name="Chen H.C."/>
            <person name="Ermolaeva O."/>
            <person name="Hlavina W."/>
            <person name="Kapustin Y."/>
            <person name="Kiryutin B."/>
            <person name="Kitts P."/>
            <person name="Maglott D."/>
            <person name="Pruitt K."/>
            <person name="Sapojnikov V."/>
            <person name="Souvorov A."/>
            <person name="Mackey A.J."/>
            <person name="Waterhouse R.M."/>
            <person name="Wyder S."/>
            <person name="Zdobnov E.M."/>
            <person name="Zdobnov E.M."/>
            <person name="Wyder S."/>
            <person name="Kriventseva E.V."/>
            <person name="Kadowaki T."/>
            <person name="Bork P."/>
            <person name="Aranda M."/>
            <person name="Bao R."/>
            <person name="Beermann A."/>
            <person name="Berns N."/>
            <person name="Bolognesi R."/>
            <person name="Bonneton F."/>
            <person name="Bopp D."/>
            <person name="Brown S.J."/>
            <person name="Bucher G."/>
            <person name="Butts T."/>
            <person name="Chaumot A."/>
            <person name="Denell R.E."/>
            <person name="Ferrier D.E."/>
            <person name="Friedrich M."/>
            <person name="Gordon C.M."/>
            <person name="Jindra M."/>
            <person name="Klingler M."/>
            <person name="Lan Q."/>
            <person name="Lattorff H.M."/>
            <person name="Laudet V."/>
            <person name="von Levetsow C."/>
            <person name="Liu Z."/>
            <person name="Lutz R."/>
            <person name="Lynch J.A."/>
            <person name="da Fonseca R.N."/>
            <person name="Posnien N."/>
            <person name="Reuter R."/>
            <person name="Roth S."/>
            <person name="Savard J."/>
            <person name="Schinko J.B."/>
            <person name="Schmitt C."/>
            <person name="Schoppmeier M."/>
            <person name="Schroder R."/>
            <person name="Shippy T.D."/>
            <person name="Simonnet F."/>
            <person name="Marques-Souza H."/>
            <person name="Tautz D."/>
            <person name="Tomoyasu Y."/>
            <person name="Trauner J."/>
            <person name="Van der Zee M."/>
            <person name="Vervoort M."/>
            <person name="Wittkopp N."/>
            <person name="Wimmer E.A."/>
            <person name="Yang X."/>
            <person name="Jones A.K."/>
            <person name="Sattelle D.B."/>
            <person name="Ebert P.R."/>
            <person name="Nelson D."/>
            <person name="Scott J.G."/>
            <person name="Beeman R.W."/>
            <person name="Muthukrishnan S."/>
            <person name="Kramer K.J."/>
            <person name="Arakane Y."/>
            <person name="Beeman R.W."/>
            <person name="Zhu Q."/>
            <person name="Hogenkamp D."/>
            <person name="Dixit R."/>
            <person name="Oppert B."/>
            <person name="Jiang H."/>
            <person name="Zou Z."/>
            <person name="Marshall J."/>
            <person name="Elpidina E."/>
            <person name="Vinokurov K."/>
            <person name="Oppert C."/>
            <person name="Zou Z."/>
            <person name="Evans J."/>
            <person name="Lu Z."/>
            <person name="Zhao P."/>
            <person name="Sumathipala N."/>
            <person name="Altincicek B."/>
            <person name="Vilcinskas A."/>
            <person name="Williams M."/>
            <person name="Hultmark D."/>
            <person name="Hetru C."/>
            <person name="Jiang H."/>
            <person name="Grimmelikhuijzen C.J."/>
            <person name="Hauser F."/>
            <person name="Cazzamali G."/>
            <person name="Williamson M."/>
            <person name="Park Y."/>
            <person name="Li B."/>
            <person name="Tanaka Y."/>
            <person name="Predel R."/>
            <person name="Neupert S."/>
            <person name="Schachtner J."/>
            <person name="Verleyen P."/>
            <person name="Raible F."/>
            <person name="Bork P."/>
            <person name="Friedrich M."/>
            <person name="Walden K.K."/>
            <person name="Robertson H.M."/>
            <person name="Angeli S."/>
            <person name="Foret S."/>
            <person name="Bucher G."/>
            <person name="Schuetz S."/>
            <person name="Maleszka R."/>
            <person name="Wimmer E.A."/>
            <person name="Beeman R.W."/>
            <person name="Lorenzen M."/>
            <person name="Tomoyasu Y."/>
            <person name="Miller S.C."/>
            <person name="Grossmann D."/>
            <person name="Bucher G."/>
        </authorList>
    </citation>
    <scope>NUCLEOTIDE SEQUENCE [LARGE SCALE GENOMIC DNA]</scope>
    <source>
        <strain evidence="2 3">Georgia GA2</strain>
    </source>
</reference>
<dbReference type="Proteomes" id="UP000007266">
    <property type="component" value="Unassembled WGS sequence"/>
</dbReference>
<protein>
    <submittedName>
        <fullName evidence="2">Uncharacterized protein</fullName>
    </submittedName>
</protein>
<name>A0A139W936_TRICA</name>